<dbReference type="Proteomes" id="UP000183077">
    <property type="component" value="Unassembled WGS sequence"/>
</dbReference>
<sequence>MKKKLLPIVLLIWGSMSYAQVGIGTKYPDASAALDIQFSNKGILIPKVELKNIDDTKTINGGNPKEGLLVFNTNDKELQPGFYFWGKSELKHQWIKVATTNDIVSGEVVTNESLKVKDENLVLRDSKGQEISIDLSELQKEDVVTDISSKGDGVYVYTNEEKQTYVIDVVTDVQANFETIINNEEVKQILREHIAVAPPKGNVVYVKDGESYALKYTDDNDNAVSIPMDGTVKEFETVTVLTPRGDGEYEYRNETQIKNNEAGVVIDVVADVQEYFDDIINDSRVQKLLNQFIEANPPKGNVVYELDGESPVFKYTDEGNNLVVIDMSVLVKANETVTSLSAIGAGKYEYRNEDQIKNSEAGVVIDIVADVESNFETIIKNEEVQKLLNQFIEANPPKGNVVYELDGESPVFKYTDAGNNLVVIDMSALVKANETVTLLSAIGAGKYEYRNEDQVKNSEAGVVIDVVADVESNFETIIKNEEVQKLLNQYITTAPPKGNVVYELDGESPVFKYTDEGNNLVVIDLTMLVKTNETVTSLSSIGAGKYEYRNENQVKNSEAGVVIDVVADVESNFETIIKNEEVQKLLNQYITTAPPKGNVVYELDGEYPVFKYTDEGNNLVVIDMAVLVKANETVTSLSSIGAGKYEYRNEDQIKNSEAGVVIDVVADVESNFETIIKNEEVQKLLNQYITTAPPKGNVVYEQDGESPVFKYTDEENNLVVIDMTVLVKANETVTWMEHKVETVIEDTYEGEVEKKIHTLKYHGEDKDDPRNQVIKIAELIKGSETVTKLDYDVEKGTIKYYNEIDEVTEVPLKSLVKRYESKTNLSIDQDNKVLVFKSEDGEEEINLTSLVQEPWFISGTKQGATNNTQDIYTQGWVGIGYDKPSSVPNEKLRVNGSITATNSYYADYVFEKYFDGYSNLKYDYNFKNLKTVEDFIKENRHLPGITPITELRKEESGYSFNVSELSIQLLEKT</sequence>
<evidence type="ECO:0000313" key="2">
    <source>
        <dbReference type="EMBL" id="SEI84378.1"/>
    </source>
</evidence>
<keyword evidence="1" id="KW-0732">Signal</keyword>
<proteinExistence type="predicted"/>
<gene>
    <name evidence="2" type="ORF">SAMN04488018_105185</name>
</gene>
<dbReference type="GeneID" id="82256787"/>
<accession>A0A1H6TWC9</accession>
<reference evidence="2 3" key="1">
    <citation type="submission" date="2016-10" db="EMBL/GenBank/DDBJ databases">
        <authorList>
            <person name="de Groot N.N."/>
        </authorList>
    </citation>
    <scope>NUCLEOTIDE SEQUENCE [LARGE SCALE GENOMIC DNA]</scope>
    <source>
        <strain evidence="2 3">DSM 23048</strain>
    </source>
</reference>
<dbReference type="EMBL" id="FNYS01000005">
    <property type="protein sequence ID" value="SEI84378.1"/>
    <property type="molecule type" value="Genomic_DNA"/>
</dbReference>
<organism evidence="2 3">
    <name type="scientific">Myroides marinus</name>
    <dbReference type="NCBI Taxonomy" id="703342"/>
    <lineage>
        <taxon>Bacteria</taxon>
        <taxon>Pseudomonadati</taxon>
        <taxon>Bacteroidota</taxon>
        <taxon>Flavobacteriia</taxon>
        <taxon>Flavobacteriales</taxon>
        <taxon>Flavobacteriaceae</taxon>
        <taxon>Myroides</taxon>
    </lineage>
</organism>
<dbReference type="AlphaFoldDB" id="A0A1H6TWC9"/>
<name>A0A1H6TWC9_9FLAO</name>
<feature type="chain" id="PRO_5010165645" evidence="1">
    <location>
        <begin position="20"/>
        <end position="973"/>
    </location>
</feature>
<protein>
    <submittedName>
        <fullName evidence="2">Uncharacterized protein</fullName>
    </submittedName>
</protein>
<evidence type="ECO:0000256" key="1">
    <source>
        <dbReference type="SAM" id="SignalP"/>
    </source>
</evidence>
<evidence type="ECO:0000313" key="3">
    <source>
        <dbReference type="Proteomes" id="UP000183077"/>
    </source>
</evidence>
<dbReference type="RefSeq" id="WP_074745562.1">
    <property type="nucleotide sequence ID" value="NZ_FNYS01000005.1"/>
</dbReference>
<feature type="signal peptide" evidence="1">
    <location>
        <begin position="1"/>
        <end position="19"/>
    </location>
</feature>